<dbReference type="Proteomes" id="UP000564496">
    <property type="component" value="Unassembled WGS sequence"/>
</dbReference>
<name>A0A7Z0DQ05_9ACTN</name>
<keyword evidence="4" id="KW-1185">Reference proteome</keyword>
<dbReference type="EMBL" id="JACBZR010000001">
    <property type="protein sequence ID" value="NYI79302.1"/>
    <property type="molecule type" value="Genomic_DNA"/>
</dbReference>
<comment type="caution">
    <text evidence="3">The sequence shown here is derived from an EMBL/GenBank/DDBJ whole genome shotgun (WGS) entry which is preliminary data.</text>
</comment>
<sequence length="421" mass="44160">MSTRTTALTAATAALAAAITLGLTGAPSTASTNPACGTVASPDTRVEHTRLTDPTVTDILARSGFDDVAGAVRTAVCDAGSSRAATAAARLAGQALWQRAVDRVQGRGDAGGDLPRSDDRPLYWARLAGELEIARVAPAYRTWSEDARAKVLAAFDRSSRGIESTAFARGESGRSRQVLASGFDPFTLDRNIRQSNPSGATALAMDGRVVQTAKGPVEIQTVVFPVLWEPFAQGTVERAFLPHLVPGKRDVDTAITISQGRAGRFDLEVWNGAHRGTFPDNDRVSVNETIPIPEDVPHADPQPQWTRTTLPVEAMKAAVPGTYPVNINRTITEIPAGSTAPVTREDPTPGSTAVAGGGGDYLSNESAYRTTALRDALQADTKQGHIHVPILDGDASGEPLADMRADIVAQALDLVAAAATS</sequence>
<dbReference type="AlphaFoldDB" id="A0A7Z0DQ05"/>
<evidence type="ECO:0000256" key="1">
    <source>
        <dbReference type="SAM" id="MobiDB-lite"/>
    </source>
</evidence>
<dbReference type="SUPFAM" id="SSF53182">
    <property type="entry name" value="Pyrrolidone carboxyl peptidase (pyroglutamate aminopeptidase)"/>
    <property type="match status" value="1"/>
</dbReference>
<proteinExistence type="predicted"/>
<feature type="signal peptide" evidence="2">
    <location>
        <begin position="1"/>
        <end position="30"/>
    </location>
</feature>
<evidence type="ECO:0000313" key="3">
    <source>
        <dbReference type="EMBL" id="NYI79302.1"/>
    </source>
</evidence>
<evidence type="ECO:0000313" key="4">
    <source>
        <dbReference type="Proteomes" id="UP000564496"/>
    </source>
</evidence>
<feature type="chain" id="PRO_5031404886" evidence="2">
    <location>
        <begin position="31"/>
        <end position="421"/>
    </location>
</feature>
<reference evidence="3 4" key="1">
    <citation type="submission" date="2020-07" db="EMBL/GenBank/DDBJ databases">
        <title>Sequencing the genomes of 1000 actinobacteria strains.</title>
        <authorList>
            <person name="Klenk H.-P."/>
        </authorList>
    </citation>
    <scope>NUCLEOTIDE SEQUENCE [LARGE SCALE GENOMIC DNA]</scope>
    <source>
        <strain evidence="3 4">DSM 26487</strain>
    </source>
</reference>
<keyword evidence="2" id="KW-0732">Signal</keyword>
<gene>
    <name evidence="3" type="ORF">BJ988_003950</name>
</gene>
<dbReference type="InterPro" id="IPR036440">
    <property type="entry name" value="Peptidase_C15-like_sf"/>
</dbReference>
<dbReference type="Gene3D" id="3.40.630.20">
    <property type="entry name" value="Peptidase C15, pyroglutamyl peptidase I-like"/>
    <property type="match status" value="1"/>
</dbReference>
<accession>A0A7Z0DQ05</accession>
<evidence type="ECO:0000256" key="2">
    <source>
        <dbReference type="SAM" id="SignalP"/>
    </source>
</evidence>
<organism evidence="3 4">
    <name type="scientific">Nocardioides panzhihuensis</name>
    <dbReference type="NCBI Taxonomy" id="860243"/>
    <lineage>
        <taxon>Bacteria</taxon>
        <taxon>Bacillati</taxon>
        <taxon>Actinomycetota</taxon>
        <taxon>Actinomycetes</taxon>
        <taxon>Propionibacteriales</taxon>
        <taxon>Nocardioidaceae</taxon>
        <taxon>Nocardioides</taxon>
    </lineage>
</organism>
<protein>
    <submittedName>
        <fullName evidence="3">Pyrrolidone-carboxylate peptidase</fullName>
    </submittedName>
</protein>
<dbReference type="RefSeq" id="WP_179659629.1">
    <property type="nucleotide sequence ID" value="NZ_JACBZR010000001.1"/>
</dbReference>
<feature type="region of interest" description="Disordered" evidence="1">
    <location>
        <begin position="338"/>
        <end position="359"/>
    </location>
</feature>